<comment type="caution">
    <text evidence="2">The sequence shown here is derived from an EMBL/GenBank/DDBJ whole genome shotgun (WGS) entry which is preliminary data.</text>
</comment>
<evidence type="ECO:0008006" key="4">
    <source>
        <dbReference type="Google" id="ProtNLM"/>
    </source>
</evidence>
<sequence length="115" mass="12500">MLPLRHVLPCILLAFLLSGCVVYEPAPTPSTRPASFDRSWNAAILAAQDIGITVSMTDRSAGQIFGQRNAASVTINLVHQADGSLRVKFDVKNLSPQDQGLGDRFSAAYDRRMGR</sequence>
<dbReference type="EMBL" id="LODL01000035">
    <property type="protein sequence ID" value="KXB29312.1"/>
    <property type="molecule type" value="Genomic_DNA"/>
</dbReference>
<dbReference type="PROSITE" id="PS51257">
    <property type="entry name" value="PROKAR_LIPOPROTEIN"/>
    <property type="match status" value="1"/>
</dbReference>
<keyword evidence="3" id="KW-1185">Reference proteome</keyword>
<organism evidence="2 3">
    <name type="scientific">Dechloromonas denitrificans</name>
    <dbReference type="NCBI Taxonomy" id="281362"/>
    <lineage>
        <taxon>Bacteria</taxon>
        <taxon>Pseudomonadati</taxon>
        <taxon>Pseudomonadota</taxon>
        <taxon>Betaproteobacteria</taxon>
        <taxon>Rhodocyclales</taxon>
        <taxon>Azonexaceae</taxon>
        <taxon>Dechloromonas</taxon>
    </lineage>
</organism>
<feature type="chain" id="PRO_5007459279" description="Penicillin-binding protein activator LpoB" evidence="1">
    <location>
        <begin position="24"/>
        <end position="115"/>
    </location>
</feature>
<gene>
    <name evidence="2" type="ORF">AT959_15180</name>
</gene>
<reference evidence="2 3" key="1">
    <citation type="submission" date="2015-12" db="EMBL/GenBank/DDBJ databases">
        <title>Nitrous oxide reduction kinetics distinguish bacteria harboring typical versus atypical NosZ.</title>
        <authorList>
            <person name="Yoon S."/>
            <person name="Nissen S."/>
            <person name="Park D."/>
            <person name="Sanford R.A."/>
            <person name="Loeffler F.E."/>
        </authorList>
    </citation>
    <scope>NUCLEOTIDE SEQUENCE [LARGE SCALE GENOMIC DNA]</scope>
    <source>
        <strain evidence="2 3">ATCC BAA-841</strain>
    </source>
</reference>
<proteinExistence type="predicted"/>
<evidence type="ECO:0000256" key="1">
    <source>
        <dbReference type="SAM" id="SignalP"/>
    </source>
</evidence>
<evidence type="ECO:0000313" key="2">
    <source>
        <dbReference type="EMBL" id="KXB29312.1"/>
    </source>
</evidence>
<dbReference type="RefSeq" id="WP_066884686.1">
    <property type="nucleotide sequence ID" value="NZ_LODL01000035.1"/>
</dbReference>
<dbReference type="STRING" id="281362.AT959_15180"/>
<dbReference type="AlphaFoldDB" id="A0A133XEE3"/>
<accession>A0A133XEE3</accession>
<protein>
    <recommendedName>
        <fullName evidence="4">Penicillin-binding protein activator LpoB</fullName>
    </recommendedName>
</protein>
<dbReference type="Proteomes" id="UP000070186">
    <property type="component" value="Unassembled WGS sequence"/>
</dbReference>
<keyword evidence="1" id="KW-0732">Signal</keyword>
<feature type="signal peptide" evidence="1">
    <location>
        <begin position="1"/>
        <end position="23"/>
    </location>
</feature>
<evidence type="ECO:0000313" key="3">
    <source>
        <dbReference type="Proteomes" id="UP000070186"/>
    </source>
</evidence>
<name>A0A133XEE3_9RHOO</name>